<name>A0A0K8URJ2_BACLA</name>
<protein>
    <submittedName>
        <fullName evidence="2">Uncharacterized protein</fullName>
    </submittedName>
</protein>
<dbReference type="EMBL" id="GDHF01023015">
    <property type="protein sequence ID" value="JAI29299.1"/>
    <property type="molecule type" value="Transcribed_RNA"/>
</dbReference>
<sequence>QVDVFSKLCQLETDRKIFRVLNKMPCVNDFECVNQPRSEDAKEGSATTPPPPQPLPLRPPSKQPPLICAPQHAGPSRLHQIGAVAAAIVVRNEGEGVGSDSEDSDNSEGSICTYCCINVPFRIRRASTPAEIGGNSMIDAADDAMEAVLAQRLARAENLLL</sequence>
<gene>
    <name evidence="2" type="ORF">c0_g1_i1</name>
</gene>
<dbReference type="AlphaFoldDB" id="A0A0K8URJ2"/>
<organism evidence="2">
    <name type="scientific">Bactrocera latifrons</name>
    <name type="common">Malaysian fruit fly</name>
    <name type="synonym">Chaetodacus latifrons</name>
    <dbReference type="NCBI Taxonomy" id="174628"/>
    <lineage>
        <taxon>Eukaryota</taxon>
        <taxon>Metazoa</taxon>
        <taxon>Ecdysozoa</taxon>
        <taxon>Arthropoda</taxon>
        <taxon>Hexapoda</taxon>
        <taxon>Insecta</taxon>
        <taxon>Pterygota</taxon>
        <taxon>Neoptera</taxon>
        <taxon>Endopterygota</taxon>
        <taxon>Diptera</taxon>
        <taxon>Brachycera</taxon>
        <taxon>Muscomorpha</taxon>
        <taxon>Tephritoidea</taxon>
        <taxon>Tephritidae</taxon>
        <taxon>Bactrocera</taxon>
        <taxon>Bactrocera</taxon>
    </lineage>
</organism>
<feature type="non-terminal residue" evidence="2">
    <location>
        <position position="1"/>
    </location>
</feature>
<evidence type="ECO:0000256" key="1">
    <source>
        <dbReference type="SAM" id="MobiDB-lite"/>
    </source>
</evidence>
<accession>A0A0K8URJ2</accession>
<evidence type="ECO:0000313" key="2">
    <source>
        <dbReference type="EMBL" id="JAI29299.1"/>
    </source>
</evidence>
<feature type="region of interest" description="Disordered" evidence="1">
    <location>
        <begin position="36"/>
        <end position="71"/>
    </location>
</feature>
<proteinExistence type="predicted"/>
<reference evidence="2" key="1">
    <citation type="submission" date="2015-06" db="EMBL/GenBank/DDBJ databases">
        <authorList>
            <person name="Hoefler B.C."/>
            <person name="Straight P.D."/>
        </authorList>
    </citation>
    <scope>NUCLEOTIDE SEQUENCE</scope>
</reference>
<feature type="compositionally biased region" description="Pro residues" evidence="1">
    <location>
        <begin position="48"/>
        <end position="63"/>
    </location>
</feature>